<dbReference type="CDD" id="cd07944">
    <property type="entry name" value="DRE_TIM_HOA_like"/>
    <property type="match status" value="1"/>
</dbReference>
<evidence type="ECO:0000313" key="4">
    <source>
        <dbReference type="Proteomes" id="UP000515819"/>
    </source>
</evidence>
<proteinExistence type="predicted"/>
<dbReference type="PANTHER" id="PTHR10277">
    <property type="entry name" value="HOMOCITRATE SYNTHASE-RELATED"/>
    <property type="match status" value="1"/>
</dbReference>
<dbReference type="SUPFAM" id="SSF51569">
    <property type="entry name" value="Aldolase"/>
    <property type="match status" value="1"/>
</dbReference>
<keyword evidence="4" id="KW-1185">Reference proteome</keyword>
<dbReference type="InterPro" id="IPR050073">
    <property type="entry name" value="2-IPM_HCS-like"/>
</dbReference>
<protein>
    <submittedName>
        <fullName evidence="3">Aldolase catalytic domain-containing protein</fullName>
    </submittedName>
</protein>
<sequence length="533" mass="61070">MGEIKLLDCTLRDGGYVNDWKFGHNNMVSIFERLVDANVDYIEIGFLDERRPFDINRSIMPDTDCVQKIFGNLDRKNSLIVGMIDYGTCSLAHIKPCEESYLDAIRVIFKKHLRNEAMSFCAELKKLGYKVFAQLVSVTSYTDDEMMDLIRLANEVKPYAVSMVDTYGLMHQNNLKHYFDLLDQYLLPEIGLGYHAHNNFQMGYANCITMMSQVTDRLLLVDGTIYGMGKSAGNAPIELIAMYMNSNLGKNYDISQFLEAIDANITSFYTPATWGYNMFFYLAASNDCHPTYVSDLMKKKTLSVKQINELLGRLQGDKKLLYDKKYMEQLYLEYQENDIDDTLDVQALKELFGSRKLLLLGTGDSVTEQEELLKNFINENNPIVISMNYIPDNISPDMIFLSNSKKYVQIASKLSRHQGEYKIIATSNVTKTSGAFDYTVRYKDVLDTEENAIPDVAFAVLLKTMEKVGVKEVYLAGIDGFNETHNGIYLDDEERCDYGIKHTDELNEYVNQMMQRMNKTIKMNLLTKSIYTL</sequence>
<dbReference type="InterPro" id="IPR013785">
    <property type="entry name" value="Aldolase_TIM"/>
</dbReference>
<dbReference type="InterPro" id="IPR000891">
    <property type="entry name" value="PYR_CT"/>
</dbReference>
<dbReference type="EMBL" id="CP060632">
    <property type="protein sequence ID" value="QNL99940.1"/>
    <property type="molecule type" value="Genomic_DNA"/>
</dbReference>
<dbReference type="GO" id="GO:0009098">
    <property type="term" value="P:L-leucine biosynthetic process"/>
    <property type="evidence" value="ECO:0007669"/>
    <property type="project" value="TreeGrafter"/>
</dbReference>
<dbReference type="Gene3D" id="3.20.20.70">
    <property type="entry name" value="Aldolase class I"/>
    <property type="match status" value="1"/>
</dbReference>
<name>A0A7G9FN09_9FIRM</name>
<dbReference type="KEGG" id="wcp:H9Q76_01100"/>
<accession>A0A7G9FN09</accession>
<gene>
    <name evidence="3" type="ORF">H9Q76_01100</name>
</gene>
<evidence type="ECO:0000256" key="1">
    <source>
        <dbReference type="ARBA" id="ARBA00023211"/>
    </source>
</evidence>
<dbReference type="Proteomes" id="UP000515819">
    <property type="component" value="Chromosome"/>
</dbReference>
<dbReference type="GO" id="GO:0003852">
    <property type="term" value="F:2-isopropylmalate synthase activity"/>
    <property type="evidence" value="ECO:0007669"/>
    <property type="project" value="TreeGrafter"/>
</dbReference>
<dbReference type="RefSeq" id="WP_117781740.1">
    <property type="nucleotide sequence ID" value="NZ_CP060632.1"/>
</dbReference>
<evidence type="ECO:0000259" key="2">
    <source>
        <dbReference type="Pfam" id="PF00682"/>
    </source>
</evidence>
<dbReference type="Pfam" id="PF00682">
    <property type="entry name" value="HMGL-like"/>
    <property type="match status" value="1"/>
</dbReference>
<organism evidence="3 4">
    <name type="scientific">Wujia chipingensis</name>
    <dbReference type="NCBI Taxonomy" id="2763670"/>
    <lineage>
        <taxon>Bacteria</taxon>
        <taxon>Bacillati</taxon>
        <taxon>Bacillota</taxon>
        <taxon>Clostridia</taxon>
        <taxon>Lachnospirales</taxon>
        <taxon>Lachnospiraceae</taxon>
        <taxon>Wujia</taxon>
    </lineage>
</organism>
<reference evidence="3 4" key="1">
    <citation type="submission" date="2020-08" db="EMBL/GenBank/DDBJ databases">
        <authorList>
            <person name="Liu C."/>
            <person name="Sun Q."/>
        </authorList>
    </citation>
    <scope>NUCLEOTIDE SEQUENCE [LARGE SCALE GENOMIC DNA]</scope>
    <source>
        <strain evidence="3 4">NSJ-4</strain>
    </source>
</reference>
<feature type="domain" description="Pyruvate carboxyltransferase" evidence="2">
    <location>
        <begin position="4"/>
        <end position="259"/>
    </location>
</feature>
<dbReference type="AlphaFoldDB" id="A0A7G9FN09"/>
<keyword evidence="1" id="KW-0464">Manganese</keyword>
<evidence type="ECO:0000313" key="3">
    <source>
        <dbReference type="EMBL" id="QNL99940.1"/>
    </source>
</evidence>
<dbReference type="PANTHER" id="PTHR10277:SF9">
    <property type="entry name" value="2-ISOPROPYLMALATE SYNTHASE 1, CHLOROPLASTIC-RELATED"/>
    <property type="match status" value="1"/>
</dbReference>